<accession>A0A377GD32</accession>
<keyword evidence="1" id="KW-0472">Membrane</keyword>
<feature type="transmembrane region" description="Helical" evidence="1">
    <location>
        <begin position="173"/>
        <end position="195"/>
    </location>
</feature>
<protein>
    <recommendedName>
        <fullName evidence="4">DUF4153 domain-containing protein</fullName>
    </recommendedName>
</protein>
<evidence type="ECO:0000313" key="2">
    <source>
        <dbReference type="EMBL" id="STO22420.1"/>
    </source>
</evidence>
<evidence type="ECO:0000256" key="1">
    <source>
        <dbReference type="SAM" id="Phobius"/>
    </source>
</evidence>
<name>A0A377GD32_9GAMM</name>
<sequence length="372" mass="42558">MSSKKGIYLFTLIGLLLGLALDGLIREEITKVFDYALISLFALLYVLAYNEKNCIRLAASSFLVSLILSLPMLPLNAGFTPSHLEHWFTFLGVLPIFVYVGHSFHYAYHQDNTWHVSYNSLFAAVWNTIPLLCIAGIFSSLGNLLIFLGAFIFRTVGSDYLWNLYSNDMHFRLISNVTLFFIGLSVGQQNIKIIYSLRFLMLRMMYYLFPFLALISIVYFLLFLSHALMNNEEFINPLAILIPLTCLGIIFFNAYFQDGSVESGASFLLQSLLRVYRVILFLLILMMTYRMFRFYSLDSNVVIVILTEVLYGLTYAVTAWLSESREQKWVRIGNVSAALFFLIGVFLFNIPYMPIIFQVGGSQSTLLTTLFQ</sequence>
<feature type="transmembrane region" description="Helical" evidence="1">
    <location>
        <begin position="207"/>
        <end position="228"/>
    </location>
</feature>
<feature type="transmembrane region" description="Helical" evidence="1">
    <location>
        <begin position="301"/>
        <end position="321"/>
    </location>
</feature>
<feature type="transmembrane region" description="Helical" evidence="1">
    <location>
        <begin position="32"/>
        <end position="50"/>
    </location>
</feature>
<dbReference type="OrthoDB" id="5652013at2"/>
<feature type="transmembrane region" description="Helical" evidence="1">
    <location>
        <begin position="87"/>
        <end position="108"/>
    </location>
</feature>
<feature type="transmembrane region" description="Helical" evidence="1">
    <location>
        <begin position="333"/>
        <end position="357"/>
    </location>
</feature>
<reference evidence="2 3" key="1">
    <citation type="submission" date="2018-06" db="EMBL/GenBank/DDBJ databases">
        <authorList>
            <consortium name="Pathogen Informatics"/>
            <person name="Doyle S."/>
        </authorList>
    </citation>
    <scope>NUCLEOTIDE SEQUENCE [LARGE SCALE GENOMIC DNA]</scope>
    <source>
        <strain evidence="2 3">NCTC11370</strain>
    </source>
</reference>
<feature type="transmembrane region" description="Helical" evidence="1">
    <location>
        <begin position="7"/>
        <end position="26"/>
    </location>
</feature>
<feature type="transmembrane region" description="Helical" evidence="1">
    <location>
        <begin position="57"/>
        <end position="75"/>
    </location>
</feature>
<feature type="transmembrane region" description="Helical" evidence="1">
    <location>
        <begin position="267"/>
        <end position="289"/>
    </location>
</feature>
<dbReference type="EMBL" id="UGGT01000001">
    <property type="protein sequence ID" value="STO22420.1"/>
    <property type="molecule type" value="Genomic_DNA"/>
</dbReference>
<evidence type="ECO:0008006" key="4">
    <source>
        <dbReference type="Google" id="ProtNLM"/>
    </source>
</evidence>
<keyword evidence="1" id="KW-1133">Transmembrane helix</keyword>
<gene>
    <name evidence="2" type="ORF">NCTC11370_02507</name>
</gene>
<dbReference type="Proteomes" id="UP000254554">
    <property type="component" value="Unassembled WGS sequence"/>
</dbReference>
<organism evidence="2 3">
    <name type="scientific">Fluoribacter dumoffii</name>
    <dbReference type="NCBI Taxonomy" id="463"/>
    <lineage>
        <taxon>Bacteria</taxon>
        <taxon>Pseudomonadati</taxon>
        <taxon>Pseudomonadota</taxon>
        <taxon>Gammaproteobacteria</taxon>
        <taxon>Legionellales</taxon>
        <taxon>Legionellaceae</taxon>
        <taxon>Fluoribacter</taxon>
    </lineage>
</organism>
<dbReference type="STRING" id="1094715.GCA_000236165_02351"/>
<evidence type="ECO:0000313" key="3">
    <source>
        <dbReference type="Proteomes" id="UP000254554"/>
    </source>
</evidence>
<dbReference type="RefSeq" id="WP_010654527.1">
    <property type="nucleotide sequence ID" value="NZ_JAPHOO010000001.1"/>
</dbReference>
<dbReference type="GeneID" id="93293270"/>
<keyword evidence="1" id="KW-0812">Transmembrane</keyword>
<keyword evidence="3" id="KW-1185">Reference proteome</keyword>
<dbReference type="AlphaFoldDB" id="A0A377GD32"/>
<feature type="transmembrane region" description="Helical" evidence="1">
    <location>
        <begin position="129"/>
        <end position="153"/>
    </location>
</feature>
<feature type="transmembrane region" description="Helical" evidence="1">
    <location>
        <begin position="234"/>
        <end position="255"/>
    </location>
</feature>
<proteinExistence type="predicted"/>